<accession>A0AAW1QFP1</accession>
<name>A0AAW1QFP1_9CHLO</name>
<proteinExistence type="predicted"/>
<dbReference type="EMBL" id="JALJOR010000003">
    <property type="protein sequence ID" value="KAK9820226.1"/>
    <property type="molecule type" value="Genomic_DNA"/>
</dbReference>
<evidence type="ECO:0000313" key="1">
    <source>
        <dbReference type="EMBL" id="KAK9820226.1"/>
    </source>
</evidence>
<reference evidence="1 2" key="1">
    <citation type="journal article" date="2024" name="Nat. Commun.">
        <title>Phylogenomics reveals the evolutionary origins of lichenization in chlorophyte algae.</title>
        <authorList>
            <person name="Puginier C."/>
            <person name="Libourel C."/>
            <person name="Otte J."/>
            <person name="Skaloud P."/>
            <person name="Haon M."/>
            <person name="Grisel S."/>
            <person name="Petersen M."/>
            <person name="Berrin J.G."/>
            <person name="Delaux P.M."/>
            <person name="Dal Grande F."/>
            <person name="Keller J."/>
        </authorList>
    </citation>
    <scope>NUCLEOTIDE SEQUENCE [LARGE SCALE GENOMIC DNA]</scope>
    <source>
        <strain evidence="1 2">SAG 2043</strain>
    </source>
</reference>
<evidence type="ECO:0000313" key="2">
    <source>
        <dbReference type="Proteomes" id="UP001489004"/>
    </source>
</evidence>
<keyword evidence="2" id="KW-1185">Reference proteome</keyword>
<gene>
    <name evidence="1" type="ORF">WJX72_007670</name>
</gene>
<dbReference type="AlphaFoldDB" id="A0AAW1QFP1"/>
<protein>
    <submittedName>
        <fullName evidence="1">Uncharacterized protein</fullName>
    </submittedName>
</protein>
<dbReference type="Proteomes" id="UP001489004">
    <property type="component" value="Unassembled WGS sequence"/>
</dbReference>
<organism evidence="1 2">
    <name type="scientific">[Myrmecia] bisecta</name>
    <dbReference type="NCBI Taxonomy" id="41462"/>
    <lineage>
        <taxon>Eukaryota</taxon>
        <taxon>Viridiplantae</taxon>
        <taxon>Chlorophyta</taxon>
        <taxon>core chlorophytes</taxon>
        <taxon>Trebouxiophyceae</taxon>
        <taxon>Trebouxiales</taxon>
        <taxon>Trebouxiaceae</taxon>
        <taxon>Myrmecia</taxon>
    </lineage>
</organism>
<comment type="caution">
    <text evidence="1">The sequence shown here is derived from an EMBL/GenBank/DDBJ whole genome shotgun (WGS) entry which is preliminary data.</text>
</comment>
<sequence length="160" mass="17844">MRWAGKQFPQLKVAYVNFADTSHISVVDQIKQNLNGRTLWDIMQGGEPWLICVDAAQMSYDQSVPANAEFWDWVKSLQRSQLQLNTGHGIRVVLAATYGTKRSLADAPNPTSPLSMPVRIEDPDAVITAGMITTCLDYLKQLKKLKNELAAPDVVNRQAM</sequence>